<evidence type="ECO:0000313" key="15">
    <source>
        <dbReference type="EMBL" id="MEA5478813.1"/>
    </source>
</evidence>
<dbReference type="Gene3D" id="6.10.340.10">
    <property type="match status" value="1"/>
</dbReference>
<evidence type="ECO:0000313" key="16">
    <source>
        <dbReference type="Proteomes" id="UP001301388"/>
    </source>
</evidence>
<keyword evidence="2" id="KW-1003">Cell membrane</keyword>
<reference evidence="15 16" key="1">
    <citation type="submission" date="2023-12" db="EMBL/GenBank/DDBJ databases">
        <title>Baltic Sea Cyanobacteria.</title>
        <authorList>
            <person name="Delbaje E."/>
            <person name="Fewer D.P."/>
            <person name="Shishido T.K."/>
        </authorList>
    </citation>
    <scope>NUCLEOTIDE SEQUENCE [LARGE SCALE GENOMIC DNA]</scope>
    <source>
        <strain evidence="15 16">UHCC 0370</strain>
    </source>
</reference>
<dbReference type="SUPFAM" id="SSF158472">
    <property type="entry name" value="HAMP domain-like"/>
    <property type="match status" value="1"/>
</dbReference>
<evidence type="ECO:0000256" key="7">
    <source>
        <dbReference type="ARBA" id="ARBA00023224"/>
    </source>
</evidence>
<evidence type="ECO:0000256" key="12">
    <source>
        <dbReference type="SAM" id="Phobius"/>
    </source>
</evidence>
<evidence type="ECO:0000256" key="10">
    <source>
        <dbReference type="SAM" id="Coils"/>
    </source>
</evidence>
<dbReference type="SMART" id="SM00283">
    <property type="entry name" value="MA"/>
    <property type="match status" value="1"/>
</dbReference>
<feature type="compositionally biased region" description="Low complexity" evidence="11">
    <location>
        <begin position="14"/>
        <end position="26"/>
    </location>
</feature>
<dbReference type="PANTHER" id="PTHR32089:SF114">
    <property type="entry name" value="METHYL-ACCEPTING CHEMOTAXIS PROTEIN MCPB"/>
    <property type="match status" value="1"/>
</dbReference>
<evidence type="ECO:0000256" key="4">
    <source>
        <dbReference type="ARBA" id="ARBA00022692"/>
    </source>
</evidence>
<sequence>MVLDSRSRTDSIESINGNGASPSSNGNYATVESIDLSTSIPVAPVSKKKSIGQWWQALGLQTKTAVISVAAIAIPLIALGGFAYIYVGQNITESTRQKQAESANGLAYRVAYFMRDRYADIQVLAQLSFLTNAKVRDVVSTDEQKKILSTYISSYLVYDSIAVYRLDGSLIVDVSPEPPPANISQRPYFQTVLKTDKPFISQPEPSVVTKKVSVLIAAPVKDSVTGKTIAVIRSRMQASEIEKIIKDFGDGANQYHLSESDKSFFIAKEQEQVGRNLQEDVPSLSSLIKNRELGSIDSIDLFSNNQQLVGYAPLPQLEGLPDLQWDAVVAIDSDIALQPVQQLLLILVGATGVVAILAAVLAIAIAQRATKPVIDATAAVVELGKGNLETRLTVQGQDELAQLGDNINLMAGQLQDFIALQEEQKKQSEELAEKERLRSESIQRELITLLSDVEGAASGDLTVRAQISAGEIGIVADFFNAIVESLRDVVSQVKIATLQVNNSVNTNNASIRTLAQDATLQAGQLDDALQSVEQMTESIQEVASNARQAADASNLAASTAETGSIAIEQSAASILQLRQTVAETTKKVKRLGEASQQISKVVVLIDQIALKTNMLAVNASIEAARAGEEGRGFAVVAEEVGALAAQSATATKEIARIVESIQQETGEVVESMEASTLQVVEGTNKVEDARKSLSQIVDVARKVNELFQGISTATTSQVQTSQSVKQVMENLSTKSQKSSETSREVAIALQETADVASKLQASVETFKVDAA</sequence>
<name>A0ABU5TMN4_9CYAN</name>
<feature type="domain" description="HAMP" evidence="14">
    <location>
        <begin position="440"/>
        <end position="491"/>
    </location>
</feature>
<comment type="similarity">
    <text evidence="8">Belongs to the methyl-accepting chemotaxis (MCP) protein family.</text>
</comment>
<dbReference type="CDD" id="cd11386">
    <property type="entry name" value="MCP_signal"/>
    <property type="match status" value="1"/>
</dbReference>
<dbReference type="InterPro" id="IPR004089">
    <property type="entry name" value="MCPsignal_dom"/>
</dbReference>
<dbReference type="PROSITE" id="PS50890">
    <property type="entry name" value="PUA"/>
    <property type="match status" value="1"/>
</dbReference>
<dbReference type="SUPFAM" id="SSF103190">
    <property type="entry name" value="Sensory domain-like"/>
    <property type="match status" value="1"/>
</dbReference>
<feature type="domain" description="HAMP" evidence="14">
    <location>
        <begin position="367"/>
        <end position="419"/>
    </location>
</feature>
<accession>A0ABU5TMN4</accession>
<evidence type="ECO:0000256" key="11">
    <source>
        <dbReference type="SAM" id="MobiDB-lite"/>
    </source>
</evidence>
<evidence type="ECO:0000256" key="5">
    <source>
        <dbReference type="ARBA" id="ARBA00022989"/>
    </source>
</evidence>
<comment type="caution">
    <text evidence="15">The sequence shown here is derived from an EMBL/GenBank/DDBJ whole genome shotgun (WGS) entry which is preliminary data.</text>
</comment>
<dbReference type="SMART" id="SM00304">
    <property type="entry name" value="HAMP"/>
    <property type="match status" value="2"/>
</dbReference>
<dbReference type="Proteomes" id="UP001301388">
    <property type="component" value="Unassembled WGS sequence"/>
</dbReference>
<evidence type="ECO:0000256" key="9">
    <source>
        <dbReference type="PROSITE-ProRule" id="PRU00284"/>
    </source>
</evidence>
<feature type="coiled-coil region" evidence="10">
    <location>
        <begin position="417"/>
        <end position="445"/>
    </location>
</feature>
<dbReference type="Gene3D" id="1.10.287.950">
    <property type="entry name" value="Methyl-accepting chemotaxis protein"/>
    <property type="match status" value="1"/>
</dbReference>
<keyword evidence="16" id="KW-1185">Reference proteome</keyword>
<comment type="subcellular location">
    <subcellularLocation>
        <location evidence="1">Cell membrane</location>
        <topology evidence="1">Multi-pass membrane protein</topology>
    </subcellularLocation>
</comment>
<dbReference type="InterPro" id="IPR004090">
    <property type="entry name" value="Chemotax_Me-accpt_rcpt"/>
</dbReference>
<dbReference type="InterPro" id="IPR033479">
    <property type="entry name" value="dCache_1"/>
</dbReference>
<dbReference type="Pfam" id="PF00015">
    <property type="entry name" value="MCPsignal"/>
    <property type="match status" value="1"/>
</dbReference>
<keyword evidence="6 12" id="KW-0472">Membrane</keyword>
<dbReference type="PROSITE" id="PS50885">
    <property type="entry name" value="HAMP"/>
    <property type="match status" value="2"/>
</dbReference>
<dbReference type="SUPFAM" id="SSF58104">
    <property type="entry name" value="Methyl-accepting chemotaxis protein (MCP) signaling domain"/>
    <property type="match status" value="1"/>
</dbReference>
<evidence type="ECO:0000256" key="3">
    <source>
        <dbReference type="ARBA" id="ARBA00022500"/>
    </source>
</evidence>
<dbReference type="Gene3D" id="3.30.450.20">
    <property type="entry name" value="PAS domain"/>
    <property type="match status" value="1"/>
</dbReference>
<gene>
    <name evidence="15" type="ORF">VB774_14390</name>
</gene>
<feature type="transmembrane region" description="Helical" evidence="12">
    <location>
        <begin position="343"/>
        <end position="366"/>
    </location>
</feature>
<dbReference type="InterPro" id="IPR029151">
    <property type="entry name" value="Sensor-like_sf"/>
</dbReference>
<dbReference type="PRINTS" id="PR00260">
    <property type="entry name" value="CHEMTRNSDUCR"/>
</dbReference>
<keyword evidence="4 12" id="KW-0812">Transmembrane</keyword>
<dbReference type="CDD" id="cd06225">
    <property type="entry name" value="HAMP"/>
    <property type="match status" value="1"/>
</dbReference>
<dbReference type="PANTHER" id="PTHR32089">
    <property type="entry name" value="METHYL-ACCEPTING CHEMOTAXIS PROTEIN MCPB"/>
    <property type="match status" value="1"/>
</dbReference>
<evidence type="ECO:0000256" key="1">
    <source>
        <dbReference type="ARBA" id="ARBA00004651"/>
    </source>
</evidence>
<keyword evidence="7 9" id="KW-0807">Transducer</keyword>
<dbReference type="CDD" id="cd12914">
    <property type="entry name" value="PDC1_DGC_like"/>
    <property type="match status" value="1"/>
</dbReference>
<proteinExistence type="inferred from homology"/>
<dbReference type="EMBL" id="JAYGIE010000078">
    <property type="protein sequence ID" value="MEA5478813.1"/>
    <property type="molecule type" value="Genomic_DNA"/>
</dbReference>
<keyword evidence="3" id="KW-0145">Chemotaxis</keyword>
<feature type="transmembrane region" description="Helical" evidence="12">
    <location>
        <begin position="65"/>
        <end position="87"/>
    </location>
</feature>
<dbReference type="RefSeq" id="WP_323262214.1">
    <property type="nucleotide sequence ID" value="NZ_JAYGIE010000078.1"/>
</dbReference>
<evidence type="ECO:0000256" key="8">
    <source>
        <dbReference type="ARBA" id="ARBA00029447"/>
    </source>
</evidence>
<dbReference type="PROSITE" id="PS50111">
    <property type="entry name" value="CHEMOTAXIS_TRANSDUC_2"/>
    <property type="match status" value="1"/>
</dbReference>
<dbReference type="InterPro" id="IPR003660">
    <property type="entry name" value="HAMP_dom"/>
</dbReference>
<organism evidence="15 16">
    <name type="scientific">Pseudanabaena galeata UHCC 0370</name>
    <dbReference type="NCBI Taxonomy" id="3110310"/>
    <lineage>
        <taxon>Bacteria</taxon>
        <taxon>Bacillati</taxon>
        <taxon>Cyanobacteriota</taxon>
        <taxon>Cyanophyceae</taxon>
        <taxon>Pseudanabaenales</taxon>
        <taxon>Pseudanabaenaceae</taxon>
        <taxon>Pseudanabaena</taxon>
    </lineage>
</organism>
<dbReference type="Pfam" id="PF00672">
    <property type="entry name" value="HAMP"/>
    <property type="match status" value="1"/>
</dbReference>
<keyword evidence="10" id="KW-0175">Coiled coil</keyword>
<evidence type="ECO:0000259" key="13">
    <source>
        <dbReference type="PROSITE" id="PS50111"/>
    </source>
</evidence>
<protein>
    <submittedName>
        <fullName evidence="15">Methyl-accepting chemotaxis protein</fullName>
    </submittedName>
</protein>
<feature type="region of interest" description="Disordered" evidence="11">
    <location>
        <begin position="1"/>
        <end position="26"/>
    </location>
</feature>
<keyword evidence="5 12" id="KW-1133">Transmembrane helix</keyword>
<evidence type="ECO:0000256" key="2">
    <source>
        <dbReference type="ARBA" id="ARBA00022475"/>
    </source>
</evidence>
<feature type="domain" description="Methyl-accepting transducer" evidence="13">
    <location>
        <begin position="496"/>
        <end position="732"/>
    </location>
</feature>
<feature type="compositionally biased region" description="Basic and acidic residues" evidence="11">
    <location>
        <begin position="1"/>
        <end position="11"/>
    </location>
</feature>
<evidence type="ECO:0000256" key="6">
    <source>
        <dbReference type="ARBA" id="ARBA00023136"/>
    </source>
</evidence>
<evidence type="ECO:0000259" key="14">
    <source>
        <dbReference type="PROSITE" id="PS50885"/>
    </source>
</evidence>
<dbReference type="Pfam" id="PF02743">
    <property type="entry name" value="dCache_1"/>
    <property type="match status" value="1"/>
</dbReference>